<protein>
    <submittedName>
        <fullName evidence="1">Uncharacterized protein</fullName>
    </submittedName>
</protein>
<keyword evidence="2" id="KW-1185">Reference proteome</keyword>
<accession>A0AAP0RMV1</accession>
<dbReference type="AlphaFoldDB" id="A0AAP0RMV1"/>
<reference evidence="1 2" key="1">
    <citation type="journal article" date="2024" name="Plant J.">
        <title>Genome sequences and population genomics reveal climatic adaptation and genomic divergence between two closely related sweetgum species.</title>
        <authorList>
            <person name="Xu W.Q."/>
            <person name="Ren C.Q."/>
            <person name="Zhang X.Y."/>
            <person name="Comes H.P."/>
            <person name="Liu X.H."/>
            <person name="Li Y.G."/>
            <person name="Kettle C.J."/>
            <person name="Jalonen R."/>
            <person name="Gaisberger H."/>
            <person name="Ma Y.Z."/>
            <person name="Qiu Y.X."/>
        </authorList>
    </citation>
    <scope>NUCLEOTIDE SEQUENCE [LARGE SCALE GENOMIC DNA]</scope>
    <source>
        <strain evidence="1">Hangzhou</strain>
    </source>
</reference>
<name>A0AAP0RMV1_LIQFO</name>
<sequence length="87" mass="10104">MKISNMRSLRRIQFLRWGERIASSGAAVIDVKRRAPVECCAASCALRQLIWRVKSRWKQALKCRRSSVRLPFEAFRQAIPSNCRDVL</sequence>
<proteinExistence type="predicted"/>
<comment type="caution">
    <text evidence="1">The sequence shown here is derived from an EMBL/GenBank/DDBJ whole genome shotgun (WGS) entry which is preliminary data.</text>
</comment>
<organism evidence="1 2">
    <name type="scientific">Liquidambar formosana</name>
    <name type="common">Formosan gum</name>
    <dbReference type="NCBI Taxonomy" id="63359"/>
    <lineage>
        <taxon>Eukaryota</taxon>
        <taxon>Viridiplantae</taxon>
        <taxon>Streptophyta</taxon>
        <taxon>Embryophyta</taxon>
        <taxon>Tracheophyta</taxon>
        <taxon>Spermatophyta</taxon>
        <taxon>Magnoliopsida</taxon>
        <taxon>eudicotyledons</taxon>
        <taxon>Gunneridae</taxon>
        <taxon>Pentapetalae</taxon>
        <taxon>Saxifragales</taxon>
        <taxon>Altingiaceae</taxon>
        <taxon>Liquidambar</taxon>
    </lineage>
</organism>
<evidence type="ECO:0000313" key="1">
    <source>
        <dbReference type="EMBL" id="KAK9281204.1"/>
    </source>
</evidence>
<gene>
    <name evidence="1" type="ORF">L1049_004099</name>
</gene>
<dbReference type="EMBL" id="JBBPBK010000007">
    <property type="protein sequence ID" value="KAK9281204.1"/>
    <property type="molecule type" value="Genomic_DNA"/>
</dbReference>
<evidence type="ECO:0000313" key="2">
    <source>
        <dbReference type="Proteomes" id="UP001415857"/>
    </source>
</evidence>
<dbReference type="Proteomes" id="UP001415857">
    <property type="component" value="Unassembled WGS sequence"/>
</dbReference>